<dbReference type="Pfam" id="PF08541">
    <property type="entry name" value="ACP_syn_III_C"/>
    <property type="match status" value="1"/>
</dbReference>
<dbReference type="InterPro" id="IPR013747">
    <property type="entry name" value="ACP_syn_III_C"/>
</dbReference>
<organism evidence="4">
    <name type="scientific">mine drainage metagenome</name>
    <dbReference type="NCBI Taxonomy" id="410659"/>
    <lineage>
        <taxon>unclassified sequences</taxon>
        <taxon>metagenomes</taxon>
        <taxon>ecological metagenomes</taxon>
    </lineage>
</organism>
<dbReference type="GO" id="GO:0044550">
    <property type="term" value="P:secondary metabolite biosynthetic process"/>
    <property type="evidence" value="ECO:0007669"/>
    <property type="project" value="TreeGrafter"/>
</dbReference>
<accession>T1BI93</accession>
<sequence length="394" mass="43817">MNQTGKAYITNLSAFLPNAPISNSEMESVLGMINGRPSRARRIILHSNGIKTRYYAIDPATGHATHTNAQLTAEAIRRLTDNGFNLDQIDLLACGTTFADQLVPSHASMVHGELGIPPCETISTSGVCISSTSALKYAMLGVGNGEFLHAVSTGSETPSAVMLARNFQAESDAQIQALEKQPVMAFQKDFIRWMLSDGAGAALIEPRPATKGISLRIEWIVERSYANEQAACMYGGAEKLEDGRLKGWPEYPPTEWAQRSIFTLKQDVKQLNEHIMTYTVERPLKEIPQLRRLNPDDVNFFLPHYSSHYFRDRVHDHMCKAGFDIPFERWFTNLYTKGNIGAASIYVLLEELFHSSSLKPGHRLLCFIPESGRFSTAWMYLTACDSDGSTQSSN</sequence>
<reference evidence="4" key="2">
    <citation type="journal article" date="2014" name="ISME J.">
        <title>Microbial stratification in low pH oxic and suboxic macroscopic growths along an acid mine drainage.</title>
        <authorList>
            <person name="Mendez-Garcia C."/>
            <person name="Mesa V."/>
            <person name="Sprenger R.R."/>
            <person name="Richter M."/>
            <person name="Diez M.S."/>
            <person name="Solano J."/>
            <person name="Bargiela R."/>
            <person name="Golyshina O.V."/>
            <person name="Manteca A."/>
            <person name="Ramos J.L."/>
            <person name="Gallego J.R."/>
            <person name="Llorente I."/>
            <person name="Martins Dos Santos V.A."/>
            <person name="Jensen O.N."/>
            <person name="Pelaez A.I."/>
            <person name="Sanchez J."/>
            <person name="Ferrer M."/>
        </authorList>
    </citation>
    <scope>NUCLEOTIDE SEQUENCE</scope>
</reference>
<dbReference type="AlphaFoldDB" id="T1BI93"/>
<dbReference type="PANTHER" id="PTHR34069:SF3">
    <property type="entry name" value="ACYL-COA:ACYL-COA ALKYLTRANSFERASE"/>
    <property type="match status" value="1"/>
</dbReference>
<evidence type="ECO:0000256" key="2">
    <source>
        <dbReference type="ARBA" id="ARBA00023315"/>
    </source>
</evidence>
<dbReference type="NCBIfam" id="NF005293">
    <property type="entry name" value="PRK06816.1"/>
    <property type="match status" value="1"/>
</dbReference>
<dbReference type="PANTHER" id="PTHR34069">
    <property type="entry name" value="3-OXOACYL-[ACYL-CARRIER-PROTEIN] SYNTHASE 3"/>
    <property type="match status" value="1"/>
</dbReference>
<proteinExistence type="predicted"/>
<evidence type="ECO:0000313" key="4">
    <source>
        <dbReference type="EMBL" id="EQD52839.1"/>
    </source>
</evidence>
<keyword evidence="2" id="KW-0012">Acyltransferase</keyword>
<dbReference type="Gene3D" id="3.40.47.10">
    <property type="match status" value="2"/>
</dbReference>
<dbReference type="GO" id="GO:0016746">
    <property type="term" value="F:acyltransferase activity"/>
    <property type="evidence" value="ECO:0007669"/>
    <property type="project" value="UniProtKB-KW"/>
</dbReference>
<evidence type="ECO:0000259" key="3">
    <source>
        <dbReference type="Pfam" id="PF08541"/>
    </source>
</evidence>
<protein>
    <submittedName>
        <fullName evidence="4">3-Oxoacyl-(Acyl-carrier-protein (ACP)) synthase III domain protein</fullName>
    </submittedName>
</protein>
<dbReference type="EMBL" id="AUZY01006893">
    <property type="protein sequence ID" value="EQD52839.1"/>
    <property type="molecule type" value="Genomic_DNA"/>
</dbReference>
<feature type="domain" description="Beta-ketoacyl-[acyl-carrier-protein] synthase III C-terminal" evidence="3">
    <location>
        <begin position="292"/>
        <end position="366"/>
    </location>
</feature>
<dbReference type="SUPFAM" id="SSF53901">
    <property type="entry name" value="Thiolase-like"/>
    <property type="match status" value="1"/>
</dbReference>
<comment type="caution">
    <text evidence="4">The sequence shown here is derived from an EMBL/GenBank/DDBJ whole genome shotgun (WGS) entry which is preliminary data.</text>
</comment>
<evidence type="ECO:0000256" key="1">
    <source>
        <dbReference type="ARBA" id="ARBA00022679"/>
    </source>
</evidence>
<dbReference type="InterPro" id="IPR016039">
    <property type="entry name" value="Thiolase-like"/>
</dbReference>
<name>T1BI93_9ZZZZ</name>
<reference evidence="4" key="1">
    <citation type="submission" date="2013-08" db="EMBL/GenBank/DDBJ databases">
        <authorList>
            <person name="Mendez C."/>
            <person name="Richter M."/>
            <person name="Ferrer M."/>
            <person name="Sanchez J."/>
        </authorList>
    </citation>
    <scope>NUCLEOTIDE SEQUENCE</scope>
</reference>
<gene>
    <name evidence="4" type="ORF">B1B_10541</name>
</gene>
<keyword evidence="1" id="KW-0808">Transferase</keyword>
<dbReference type="CDD" id="cd00827">
    <property type="entry name" value="init_cond_enzymes"/>
    <property type="match status" value="1"/>
</dbReference>